<dbReference type="SUPFAM" id="SSF56672">
    <property type="entry name" value="DNA/RNA polymerases"/>
    <property type="match status" value="1"/>
</dbReference>
<sequence length="251" mass="28001">MRNLYGHHFELKPGTRVYVPTHHGRSRGYEIKSAIEARWKAPSYYYHLQEGGHVAAARLHSGAPWVASVDLQRFFDQITRQRVHRSLKRLRFSHADAWDMACDSTVDKKPPRRHFSIPFGFVQSPLLSSLVLSHSALGQAIRKLRQQGSTVTVYMDDITLSGDSEHAVQAALGTLQQAADASRFSFNPTKVQPPGASVTNFNIAFGSGSMLVTDKRMKAFKEAFTSGSANEQMGIYGYVWSVDTDQADDLL</sequence>
<name>A0A7Y0BMK1_9SPHN</name>
<feature type="domain" description="Reverse transcriptase" evidence="1">
    <location>
        <begin position="1"/>
        <end position="240"/>
    </location>
</feature>
<dbReference type="PROSITE" id="PS50878">
    <property type="entry name" value="RT_POL"/>
    <property type="match status" value="1"/>
</dbReference>
<dbReference type="EMBL" id="JABBGM010000002">
    <property type="protein sequence ID" value="NML93048.1"/>
    <property type="molecule type" value="Genomic_DNA"/>
</dbReference>
<accession>A0A7Y0BMK1</accession>
<gene>
    <name evidence="2" type="ORF">HHL27_05120</name>
</gene>
<dbReference type="Proteomes" id="UP000583556">
    <property type="component" value="Unassembled WGS sequence"/>
</dbReference>
<organism evidence="2 3">
    <name type="scientific">Novosphingobium olei</name>
    <dbReference type="NCBI Taxonomy" id="2728851"/>
    <lineage>
        <taxon>Bacteria</taxon>
        <taxon>Pseudomonadati</taxon>
        <taxon>Pseudomonadota</taxon>
        <taxon>Alphaproteobacteria</taxon>
        <taxon>Sphingomonadales</taxon>
        <taxon>Sphingomonadaceae</taxon>
        <taxon>Novosphingobium</taxon>
    </lineage>
</organism>
<dbReference type="InterPro" id="IPR043502">
    <property type="entry name" value="DNA/RNA_pol_sf"/>
</dbReference>
<dbReference type="InterPro" id="IPR043128">
    <property type="entry name" value="Rev_trsase/Diguanyl_cyclase"/>
</dbReference>
<keyword evidence="3" id="KW-1185">Reference proteome</keyword>
<dbReference type="Gene3D" id="3.30.70.270">
    <property type="match status" value="1"/>
</dbReference>
<evidence type="ECO:0000313" key="2">
    <source>
        <dbReference type="EMBL" id="NML93048.1"/>
    </source>
</evidence>
<evidence type="ECO:0000259" key="1">
    <source>
        <dbReference type="PROSITE" id="PS50878"/>
    </source>
</evidence>
<proteinExistence type="predicted"/>
<dbReference type="Pfam" id="PF00078">
    <property type="entry name" value="RVT_1"/>
    <property type="match status" value="1"/>
</dbReference>
<dbReference type="InterPro" id="IPR000477">
    <property type="entry name" value="RT_dom"/>
</dbReference>
<evidence type="ECO:0000313" key="3">
    <source>
        <dbReference type="Proteomes" id="UP000583556"/>
    </source>
</evidence>
<dbReference type="RefSeq" id="WP_169492312.1">
    <property type="nucleotide sequence ID" value="NZ_JABBGM010000002.1"/>
</dbReference>
<comment type="caution">
    <text evidence="2">The sequence shown here is derived from an EMBL/GenBank/DDBJ whole genome shotgun (WGS) entry which is preliminary data.</text>
</comment>
<protein>
    <recommendedName>
        <fullName evidence="1">Reverse transcriptase domain-containing protein</fullName>
    </recommendedName>
</protein>
<reference evidence="2 3" key="1">
    <citation type="submission" date="2020-04" db="EMBL/GenBank/DDBJ databases">
        <title>Novosphingobium sp. TW-4 isolated from soil.</title>
        <authorList>
            <person name="Dahal R.H."/>
            <person name="Chaudhary D.K."/>
        </authorList>
    </citation>
    <scope>NUCLEOTIDE SEQUENCE [LARGE SCALE GENOMIC DNA]</scope>
    <source>
        <strain evidence="2 3">TW-4</strain>
    </source>
</reference>
<dbReference type="AlphaFoldDB" id="A0A7Y0BMK1"/>